<keyword evidence="3 8" id="KW-0418">Kinase</keyword>
<evidence type="ECO:0000313" key="9">
    <source>
        <dbReference type="Proteomes" id="UP000621386"/>
    </source>
</evidence>
<dbReference type="InterPro" id="IPR017441">
    <property type="entry name" value="Protein_kinase_ATP_BS"/>
</dbReference>
<dbReference type="Proteomes" id="UP000621386">
    <property type="component" value="Unassembled WGS sequence"/>
</dbReference>
<dbReference type="SUPFAM" id="SSF56112">
    <property type="entry name" value="Protein kinase-like (PK-like)"/>
    <property type="match status" value="1"/>
</dbReference>
<dbReference type="EMBL" id="JAERRH010000003">
    <property type="protein sequence ID" value="MBL1104785.1"/>
    <property type="molecule type" value="Genomic_DNA"/>
</dbReference>
<dbReference type="PANTHER" id="PTHR43289:SF34">
    <property type="entry name" value="SERINE_THREONINE-PROTEIN KINASE YBDM-RELATED"/>
    <property type="match status" value="1"/>
</dbReference>
<dbReference type="PRINTS" id="PR01217">
    <property type="entry name" value="PRICHEXTENSN"/>
</dbReference>
<accession>A0ABS1NYC2</accession>
<evidence type="ECO:0000313" key="8">
    <source>
        <dbReference type="EMBL" id="MBL1104785.1"/>
    </source>
</evidence>
<feature type="domain" description="Protein kinase" evidence="7">
    <location>
        <begin position="7"/>
        <end position="259"/>
    </location>
</feature>
<dbReference type="PROSITE" id="PS50011">
    <property type="entry name" value="PROTEIN_KINASE_DOM"/>
    <property type="match status" value="1"/>
</dbReference>
<feature type="binding site" evidence="5">
    <location>
        <position position="35"/>
    </location>
    <ligand>
        <name>ATP</name>
        <dbReference type="ChEBI" id="CHEBI:30616"/>
    </ligand>
</feature>
<dbReference type="InterPro" id="IPR000719">
    <property type="entry name" value="Prot_kinase_dom"/>
</dbReference>
<comment type="caution">
    <text evidence="8">The sequence shown here is derived from an EMBL/GenBank/DDBJ whole genome shotgun (WGS) entry which is preliminary data.</text>
</comment>
<dbReference type="InterPro" id="IPR011009">
    <property type="entry name" value="Kinase-like_dom_sf"/>
</dbReference>
<evidence type="ECO:0000256" key="2">
    <source>
        <dbReference type="ARBA" id="ARBA00022741"/>
    </source>
</evidence>
<feature type="compositionally biased region" description="Pro residues" evidence="6">
    <location>
        <begin position="369"/>
        <end position="412"/>
    </location>
</feature>
<proteinExistence type="predicted"/>
<dbReference type="PANTHER" id="PTHR43289">
    <property type="entry name" value="MITOGEN-ACTIVATED PROTEIN KINASE KINASE KINASE 20-RELATED"/>
    <property type="match status" value="1"/>
</dbReference>
<dbReference type="Gene3D" id="3.30.200.20">
    <property type="entry name" value="Phosphorylase Kinase, domain 1"/>
    <property type="match status" value="1"/>
</dbReference>
<feature type="region of interest" description="Disordered" evidence="6">
    <location>
        <begin position="256"/>
        <end position="301"/>
    </location>
</feature>
<dbReference type="SMART" id="SM00220">
    <property type="entry name" value="S_TKc"/>
    <property type="match status" value="1"/>
</dbReference>
<evidence type="ECO:0000256" key="6">
    <source>
        <dbReference type="SAM" id="MobiDB-lite"/>
    </source>
</evidence>
<dbReference type="CDD" id="cd14014">
    <property type="entry name" value="STKc_PknB_like"/>
    <property type="match status" value="1"/>
</dbReference>
<keyword evidence="4 5" id="KW-0067">ATP-binding</keyword>
<dbReference type="GO" id="GO:0016301">
    <property type="term" value="F:kinase activity"/>
    <property type="evidence" value="ECO:0007669"/>
    <property type="project" value="UniProtKB-KW"/>
</dbReference>
<dbReference type="Pfam" id="PF00069">
    <property type="entry name" value="Pkinase"/>
    <property type="match status" value="1"/>
</dbReference>
<sequence length="526" mass="53651">MERIGGYLVERKLGEGGMGTVYLARTRGGRAVALKVAKAELAADPVFRERFRSEVEAARAVGGFHTAPVVDAALDGDPLWLATAYIPGPTLAERLAAEGAMDEPRLRALGAALAEALESIHSCGLVHRDLKPGNIIMAADGPRVLDFGISRAVESNRLTATGTAFGTPGFLAPEQALGHDVTGAADVFALGAVLVAAAGGSPWGEGTPMGLMYRSVHEPPDVSAVPAALVDVVSACLAKEPADRPSPSALLDLLTDADADTDPGPSDTPPYPPTLTASPAPATPAPAPSAAAPSTPVPAPAVVAPSTPVPAPAVVAPSTPVPAPAVVAPSTPVPAPAVVAPPPPATPPQPPLGSAAPSYQQPVQTATPPHLPAQPATPPHLPAQPATPPHLPAQPATPPHLPAQPATPPHLPAQPAAPQAPYGFGPPIAYGNPYAGPDPEVVLADAGAGVVVNAAGVLLELAGATADFPWNEIARVERSWRGHRLTVTVRLWDGGVYSCELNARRQSRLRAWLAQLDPVLARYLNR</sequence>
<feature type="compositionally biased region" description="Pro residues" evidence="6">
    <location>
        <begin position="338"/>
        <end position="351"/>
    </location>
</feature>
<reference evidence="8 9" key="1">
    <citation type="submission" date="2021-01" db="EMBL/GenBank/DDBJ databases">
        <title>WGS of actinomycetes isolated from Thailand.</title>
        <authorList>
            <person name="Thawai C."/>
        </authorList>
    </citation>
    <scope>NUCLEOTIDE SEQUENCE [LARGE SCALE GENOMIC DNA]</scope>
    <source>
        <strain evidence="8 9">CH5-8</strain>
    </source>
</reference>
<gene>
    <name evidence="8" type="ORF">JK361_09290</name>
</gene>
<keyword evidence="2 5" id="KW-0547">Nucleotide-binding</keyword>
<evidence type="ECO:0000259" key="7">
    <source>
        <dbReference type="PROSITE" id="PS50011"/>
    </source>
</evidence>
<organism evidence="8 9">
    <name type="scientific">Streptomyces musisoli</name>
    <dbReference type="NCBI Taxonomy" id="2802280"/>
    <lineage>
        <taxon>Bacteria</taxon>
        <taxon>Bacillati</taxon>
        <taxon>Actinomycetota</taxon>
        <taxon>Actinomycetes</taxon>
        <taxon>Kitasatosporales</taxon>
        <taxon>Streptomycetaceae</taxon>
        <taxon>Streptomyces</taxon>
    </lineage>
</organism>
<dbReference type="InterPro" id="IPR008271">
    <property type="entry name" value="Ser/Thr_kinase_AS"/>
</dbReference>
<evidence type="ECO:0000256" key="5">
    <source>
        <dbReference type="PROSITE-ProRule" id="PRU10141"/>
    </source>
</evidence>
<dbReference type="PROSITE" id="PS00107">
    <property type="entry name" value="PROTEIN_KINASE_ATP"/>
    <property type="match status" value="1"/>
</dbReference>
<evidence type="ECO:0000256" key="4">
    <source>
        <dbReference type="ARBA" id="ARBA00022840"/>
    </source>
</evidence>
<evidence type="ECO:0000256" key="1">
    <source>
        <dbReference type="ARBA" id="ARBA00022679"/>
    </source>
</evidence>
<keyword evidence="1" id="KW-0808">Transferase</keyword>
<evidence type="ECO:0000256" key="3">
    <source>
        <dbReference type="ARBA" id="ARBA00022777"/>
    </source>
</evidence>
<dbReference type="Gene3D" id="1.10.510.10">
    <property type="entry name" value="Transferase(Phosphotransferase) domain 1"/>
    <property type="match status" value="1"/>
</dbReference>
<feature type="region of interest" description="Disordered" evidence="6">
    <location>
        <begin position="338"/>
        <end position="422"/>
    </location>
</feature>
<keyword evidence="9" id="KW-1185">Reference proteome</keyword>
<dbReference type="PROSITE" id="PS00108">
    <property type="entry name" value="PROTEIN_KINASE_ST"/>
    <property type="match status" value="1"/>
</dbReference>
<protein>
    <submittedName>
        <fullName evidence="8">Protein kinase</fullName>
    </submittedName>
</protein>
<feature type="compositionally biased region" description="Low complexity" evidence="6">
    <location>
        <begin position="288"/>
        <end position="301"/>
    </location>
</feature>
<name>A0ABS1NYC2_9ACTN</name>